<dbReference type="InterPro" id="IPR000182">
    <property type="entry name" value="GNAT_dom"/>
</dbReference>
<proteinExistence type="predicted"/>
<dbReference type="AlphaFoldDB" id="A0A1G2FDK4"/>
<dbReference type="CDD" id="cd04301">
    <property type="entry name" value="NAT_SF"/>
    <property type="match status" value="1"/>
</dbReference>
<protein>
    <recommendedName>
        <fullName evidence="1">N-acetyltransferase domain-containing protein</fullName>
    </recommendedName>
</protein>
<evidence type="ECO:0000313" key="2">
    <source>
        <dbReference type="EMBL" id="OGZ35698.1"/>
    </source>
</evidence>
<evidence type="ECO:0000313" key="3">
    <source>
        <dbReference type="Proteomes" id="UP000176974"/>
    </source>
</evidence>
<dbReference type="Proteomes" id="UP000176974">
    <property type="component" value="Unassembled WGS sequence"/>
</dbReference>
<name>A0A1G2FDK4_9BACT</name>
<accession>A0A1G2FDK4</accession>
<sequence length="154" mass="17685">MNQDIQIASLTKDRLGEAISLVLRAKLDTREEIEYHLHHLDEHRIAVINGDVVGVIGWYQDNVHYADTAMGSKFPGEKAYWVGFFAVDETYRNKGIGSLLLQELENVLKNKNIKDLWVSSVPETRTYYEQHGFRLVIKGVIGGNQKFFMVKEFV</sequence>
<comment type="caution">
    <text evidence="2">The sequence shown here is derived from an EMBL/GenBank/DDBJ whole genome shotgun (WGS) entry which is preliminary data.</text>
</comment>
<evidence type="ECO:0000259" key="1">
    <source>
        <dbReference type="PROSITE" id="PS51186"/>
    </source>
</evidence>
<reference evidence="2 3" key="1">
    <citation type="journal article" date="2016" name="Nat. Commun.">
        <title>Thousands of microbial genomes shed light on interconnected biogeochemical processes in an aquifer system.</title>
        <authorList>
            <person name="Anantharaman K."/>
            <person name="Brown C.T."/>
            <person name="Hug L.A."/>
            <person name="Sharon I."/>
            <person name="Castelle C.J."/>
            <person name="Probst A.J."/>
            <person name="Thomas B.C."/>
            <person name="Singh A."/>
            <person name="Wilkins M.J."/>
            <person name="Karaoz U."/>
            <person name="Brodie E.L."/>
            <person name="Williams K.H."/>
            <person name="Hubbard S.S."/>
            <person name="Banfield J.F."/>
        </authorList>
    </citation>
    <scope>NUCLEOTIDE SEQUENCE [LARGE SCALE GENOMIC DNA]</scope>
</reference>
<organism evidence="2 3">
    <name type="scientific">Candidatus Portnoybacteria bacterium RIFCSPHIGHO2_01_FULL_40_12b</name>
    <dbReference type="NCBI Taxonomy" id="1801994"/>
    <lineage>
        <taxon>Bacteria</taxon>
        <taxon>Candidatus Portnoyibacteriota</taxon>
    </lineage>
</organism>
<dbReference type="PROSITE" id="PS51186">
    <property type="entry name" value="GNAT"/>
    <property type="match status" value="1"/>
</dbReference>
<feature type="domain" description="N-acetyltransferase" evidence="1">
    <location>
        <begin position="5"/>
        <end position="154"/>
    </location>
</feature>
<dbReference type="GO" id="GO:0016747">
    <property type="term" value="F:acyltransferase activity, transferring groups other than amino-acyl groups"/>
    <property type="evidence" value="ECO:0007669"/>
    <property type="project" value="InterPro"/>
</dbReference>
<gene>
    <name evidence="2" type="ORF">A2815_03010</name>
</gene>
<dbReference type="SUPFAM" id="SSF55729">
    <property type="entry name" value="Acyl-CoA N-acyltransferases (Nat)"/>
    <property type="match status" value="1"/>
</dbReference>
<dbReference type="InterPro" id="IPR016181">
    <property type="entry name" value="Acyl_CoA_acyltransferase"/>
</dbReference>
<dbReference type="Gene3D" id="3.40.630.30">
    <property type="match status" value="1"/>
</dbReference>
<dbReference type="Pfam" id="PF00583">
    <property type="entry name" value="Acetyltransf_1"/>
    <property type="match status" value="1"/>
</dbReference>
<dbReference type="EMBL" id="MHMY01000008">
    <property type="protein sequence ID" value="OGZ35698.1"/>
    <property type="molecule type" value="Genomic_DNA"/>
</dbReference>